<keyword evidence="2" id="KW-1185">Reference proteome</keyword>
<dbReference type="AlphaFoldDB" id="A0A8C5AM51"/>
<dbReference type="Ensembl" id="ENSGMOT00000052354.1">
    <property type="protein sequence ID" value="ENSGMOP00000032654.1"/>
    <property type="gene ID" value="ENSGMOG00000027430.1"/>
</dbReference>
<evidence type="ECO:0000313" key="1">
    <source>
        <dbReference type="Ensembl" id="ENSGMOP00000032654.1"/>
    </source>
</evidence>
<dbReference type="Proteomes" id="UP000694546">
    <property type="component" value="Chromosome 4"/>
</dbReference>
<evidence type="ECO:0000313" key="2">
    <source>
        <dbReference type="Proteomes" id="UP000694546"/>
    </source>
</evidence>
<organism evidence="1 2">
    <name type="scientific">Gadus morhua</name>
    <name type="common">Atlantic cod</name>
    <dbReference type="NCBI Taxonomy" id="8049"/>
    <lineage>
        <taxon>Eukaryota</taxon>
        <taxon>Metazoa</taxon>
        <taxon>Chordata</taxon>
        <taxon>Craniata</taxon>
        <taxon>Vertebrata</taxon>
        <taxon>Euteleostomi</taxon>
        <taxon>Actinopterygii</taxon>
        <taxon>Neopterygii</taxon>
        <taxon>Teleostei</taxon>
        <taxon>Neoteleostei</taxon>
        <taxon>Acanthomorphata</taxon>
        <taxon>Zeiogadaria</taxon>
        <taxon>Gadariae</taxon>
        <taxon>Gadiformes</taxon>
        <taxon>Gadoidei</taxon>
        <taxon>Gadidae</taxon>
        <taxon>Gadus</taxon>
    </lineage>
</organism>
<proteinExistence type="predicted"/>
<protein>
    <submittedName>
        <fullName evidence="1">Uncharacterized protein</fullName>
    </submittedName>
</protein>
<name>A0A8C5AM51_GADMO</name>
<accession>A0A8C5AM51</accession>
<sequence>MGKQKAVLEMLAQILHIRHLLLQQGLAECLGTLVLVVSIRGRIEQTLLSKATYWGHRCLALFCVIAPISNPFVPLNVI</sequence>
<reference evidence="1" key="1">
    <citation type="submission" date="2025-08" db="UniProtKB">
        <authorList>
            <consortium name="Ensembl"/>
        </authorList>
    </citation>
    <scope>IDENTIFICATION</scope>
</reference>
<reference evidence="1" key="2">
    <citation type="submission" date="2025-09" db="UniProtKB">
        <authorList>
            <consortium name="Ensembl"/>
        </authorList>
    </citation>
    <scope>IDENTIFICATION</scope>
</reference>